<protein>
    <submittedName>
        <fullName evidence="1">Uncharacterized protein</fullName>
    </submittedName>
</protein>
<sequence length="96" mass="10555">RRLPRCAASILSSIDVHEERIPQETDSLIASSSTAIIGFAQSCAHQTDTSRRSISLFDESANMSLPERLRVSRSSPESRTKTYGPASTPFLVTLFL</sequence>
<keyword evidence="2" id="KW-1185">Reference proteome</keyword>
<proteinExistence type="predicted"/>
<evidence type="ECO:0000313" key="1">
    <source>
        <dbReference type="EMBL" id="KAK1579933.1"/>
    </source>
</evidence>
<dbReference type="Proteomes" id="UP001230504">
    <property type="component" value="Unassembled WGS sequence"/>
</dbReference>
<organism evidence="1 2">
    <name type="scientific">Colletotrichum navitas</name>
    <dbReference type="NCBI Taxonomy" id="681940"/>
    <lineage>
        <taxon>Eukaryota</taxon>
        <taxon>Fungi</taxon>
        <taxon>Dikarya</taxon>
        <taxon>Ascomycota</taxon>
        <taxon>Pezizomycotina</taxon>
        <taxon>Sordariomycetes</taxon>
        <taxon>Hypocreomycetidae</taxon>
        <taxon>Glomerellales</taxon>
        <taxon>Glomerellaceae</taxon>
        <taxon>Colletotrichum</taxon>
        <taxon>Colletotrichum graminicola species complex</taxon>
    </lineage>
</organism>
<accession>A0AAD8PSH1</accession>
<name>A0AAD8PSH1_9PEZI</name>
<evidence type="ECO:0000313" key="2">
    <source>
        <dbReference type="Proteomes" id="UP001230504"/>
    </source>
</evidence>
<comment type="caution">
    <text evidence="1">The sequence shown here is derived from an EMBL/GenBank/DDBJ whole genome shotgun (WGS) entry which is preliminary data.</text>
</comment>
<dbReference type="GeneID" id="85449017"/>
<dbReference type="RefSeq" id="XP_060411011.1">
    <property type="nucleotide sequence ID" value="XM_060564777.1"/>
</dbReference>
<dbReference type="AlphaFoldDB" id="A0AAD8PSH1"/>
<reference evidence="1" key="1">
    <citation type="submission" date="2021-06" db="EMBL/GenBank/DDBJ databases">
        <title>Comparative genomics, transcriptomics and evolutionary studies reveal genomic signatures of adaptation to plant cell wall in hemibiotrophic fungi.</title>
        <authorList>
            <consortium name="DOE Joint Genome Institute"/>
            <person name="Baroncelli R."/>
            <person name="Diaz J.F."/>
            <person name="Benocci T."/>
            <person name="Peng M."/>
            <person name="Battaglia E."/>
            <person name="Haridas S."/>
            <person name="Andreopoulos W."/>
            <person name="Labutti K."/>
            <person name="Pangilinan J."/>
            <person name="Floch G.L."/>
            <person name="Makela M.R."/>
            <person name="Henrissat B."/>
            <person name="Grigoriev I.V."/>
            <person name="Crouch J.A."/>
            <person name="De Vries R.P."/>
            <person name="Sukno S.A."/>
            <person name="Thon M.R."/>
        </authorList>
    </citation>
    <scope>NUCLEOTIDE SEQUENCE</scope>
    <source>
        <strain evidence="1">CBS 125086</strain>
    </source>
</reference>
<dbReference type="EMBL" id="JAHLJV010000060">
    <property type="protein sequence ID" value="KAK1579933.1"/>
    <property type="molecule type" value="Genomic_DNA"/>
</dbReference>
<gene>
    <name evidence="1" type="ORF">LY79DRAFT_693278</name>
</gene>
<feature type="non-terminal residue" evidence="1">
    <location>
        <position position="1"/>
    </location>
</feature>